<comment type="caution">
    <text evidence="1">The sequence shown here is derived from an EMBL/GenBank/DDBJ whole genome shotgun (WGS) entry which is preliminary data.</text>
</comment>
<protein>
    <submittedName>
        <fullName evidence="1">Uncharacterized protein</fullName>
    </submittedName>
</protein>
<gene>
    <name evidence="1" type="ORF">RND71_018223</name>
</gene>
<reference evidence="1" key="1">
    <citation type="submission" date="2023-12" db="EMBL/GenBank/DDBJ databases">
        <title>Genome assembly of Anisodus tanguticus.</title>
        <authorList>
            <person name="Wang Y.-J."/>
        </authorList>
    </citation>
    <scope>NUCLEOTIDE SEQUENCE</scope>
    <source>
        <strain evidence="1">KB-2021</strain>
        <tissue evidence="1">Leaf</tissue>
    </source>
</reference>
<organism evidence="1 2">
    <name type="scientific">Anisodus tanguticus</name>
    <dbReference type="NCBI Taxonomy" id="243964"/>
    <lineage>
        <taxon>Eukaryota</taxon>
        <taxon>Viridiplantae</taxon>
        <taxon>Streptophyta</taxon>
        <taxon>Embryophyta</taxon>
        <taxon>Tracheophyta</taxon>
        <taxon>Spermatophyta</taxon>
        <taxon>Magnoliopsida</taxon>
        <taxon>eudicotyledons</taxon>
        <taxon>Gunneridae</taxon>
        <taxon>Pentapetalae</taxon>
        <taxon>asterids</taxon>
        <taxon>lamiids</taxon>
        <taxon>Solanales</taxon>
        <taxon>Solanaceae</taxon>
        <taxon>Solanoideae</taxon>
        <taxon>Hyoscyameae</taxon>
        <taxon>Anisodus</taxon>
    </lineage>
</organism>
<dbReference type="EMBL" id="JAVYJV010000009">
    <property type="protein sequence ID" value="KAK4362982.1"/>
    <property type="molecule type" value="Genomic_DNA"/>
</dbReference>
<evidence type="ECO:0000313" key="1">
    <source>
        <dbReference type="EMBL" id="KAK4362982.1"/>
    </source>
</evidence>
<keyword evidence="2" id="KW-1185">Reference proteome</keyword>
<dbReference type="AlphaFoldDB" id="A0AAE1S4C1"/>
<proteinExistence type="predicted"/>
<accession>A0AAE1S4C1</accession>
<name>A0AAE1S4C1_9SOLA</name>
<sequence>MEPPEICKMVGRPKVKRGGVRNENLKRHGVWSSSRKGKPMTWKQAATPSRLVDDPIVKRFKGSSSTTIVLESEDNFPSSSCTTTVLELDPSLRSKSFFEANTRILERMKKPLATPTRRILFVGDSTGMSQLTNMPYQPSN</sequence>
<evidence type="ECO:0000313" key="2">
    <source>
        <dbReference type="Proteomes" id="UP001291623"/>
    </source>
</evidence>
<dbReference type="Proteomes" id="UP001291623">
    <property type="component" value="Unassembled WGS sequence"/>
</dbReference>